<gene>
    <name evidence="2" type="ORF">SAMN04244553_1932</name>
</gene>
<dbReference type="RefSeq" id="WP_218841120.1">
    <property type="nucleotide sequence ID" value="NZ_OBEG01000002.1"/>
</dbReference>
<keyword evidence="3" id="KW-1185">Reference proteome</keyword>
<sequence length="349" mass="40094">MGEDSSMPKSRSRKRVANRRHQPSTARAAVIYHDMAVYENFERCVRRIFEVIHNVQRAHPGKPRHLFLDVQGHRNDAGGYDHDAYELMRNFIPQLLFPFLTEAKTPLYHARNSKRQQNDIPTDLQIAYPPDGEGFWYDVDLLALRPRETTAASRKTAPALEAIADYLGMDPACLICWGTPAERAHVVPLALGGSMDVRNFAMLCPEHHRQAPDIADSEAFWAWVDYAEIRDSGSKWSGASEDIKDWVRSRGGRTEPKDRSELRFLAAVRFELKHLYRWSEGEFAEASWELLEEYHHVLDAATSKHFGVERKVSTHAWAYHIAGRRLAKRQGRTDHVPQDHPWTGVWPVP</sequence>
<evidence type="ECO:0008006" key="4">
    <source>
        <dbReference type="Google" id="ProtNLM"/>
    </source>
</evidence>
<evidence type="ECO:0000313" key="2">
    <source>
        <dbReference type="EMBL" id="SNY80370.1"/>
    </source>
</evidence>
<feature type="region of interest" description="Disordered" evidence="1">
    <location>
        <begin position="1"/>
        <end position="24"/>
    </location>
</feature>
<dbReference type="InterPro" id="IPR003615">
    <property type="entry name" value="HNH_nuc"/>
</dbReference>
<dbReference type="Proteomes" id="UP000219565">
    <property type="component" value="Unassembled WGS sequence"/>
</dbReference>
<dbReference type="AlphaFoldDB" id="A0A285L5Z7"/>
<dbReference type="EMBL" id="OBEG01000002">
    <property type="protein sequence ID" value="SNY80370.1"/>
    <property type="molecule type" value="Genomic_DNA"/>
</dbReference>
<organism evidence="2 3">
    <name type="scientific">Nocardia amikacinitolerans</name>
    <dbReference type="NCBI Taxonomy" id="756689"/>
    <lineage>
        <taxon>Bacteria</taxon>
        <taxon>Bacillati</taxon>
        <taxon>Actinomycetota</taxon>
        <taxon>Actinomycetes</taxon>
        <taxon>Mycobacteriales</taxon>
        <taxon>Nocardiaceae</taxon>
        <taxon>Nocardia</taxon>
    </lineage>
</organism>
<protein>
    <recommendedName>
        <fullName evidence="4">HNH endonuclease</fullName>
    </recommendedName>
</protein>
<accession>A0A285L5Z7</accession>
<evidence type="ECO:0000256" key="1">
    <source>
        <dbReference type="SAM" id="MobiDB-lite"/>
    </source>
</evidence>
<name>A0A285L5Z7_9NOCA</name>
<dbReference type="CDD" id="cd00085">
    <property type="entry name" value="HNHc"/>
    <property type="match status" value="1"/>
</dbReference>
<evidence type="ECO:0000313" key="3">
    <source>
        <dbReference type="Proteomes" id="UP000219565"/>
    </source>
</evidence>
<reference evidence="2 3" key="1">
    <citation type="submission" date="2017-09" db="EMBL/GenBank/DDBJ databases">
        <authorList>
            <person name="Ehlers B."/>
            <person name="Leendertz F.H."/>
        </authorList>
    </citation>
    <scope>NUCLEOTIDE SEQUENCE [LARGE SCALE GENOMIC DNA]</scope>
    <source>
        <strain evidence="2 3">DSM 45537</strain>
    </source>
</reference>
<feature type="compositionally biased region" description="Basic residues" evidence="1">
    <location>
        <begin position="10"/>
        <end position="22"/>
    </location>
</feature>
<proteinExistence type="predicted"/>